<proteinExistence type="predicted"/>
<evidence type="ECO:0000313" key="2">
    <source>
        <dbReference type="EMBL" id="GAC58112.1"/>
    </source>
</evidence>
<dbReference type="AlphaFoldDB" id="L7LDH5"/>
<name>L7LDH5_9ACTN</name>
<dbReference type="eggNOG" id="ENOG5032YZA">
    <property type="taxonomic scope" value="Bacteria"/>
</dbReference>
<feature type="domain" description="SnoaL-like" evidence="1">
    <location>
        <begin position="57"/>
        <end position="150"/>
    </location>
</feature>
<sequence length="157" mass="16236">MGDFSAIRLRIGALDSVVVIATGCASVDSGVGSKDRPSEATQATSAGESVSVLPAPVRAVVDAINNGDTEAFVAAFTPDGVIDDWGRVLRGAEGIASWAATDAIGQDATITVTSAVTSGHVTEIQFDWRSNRFNGQSHAFLTVAGDKVSEFRIPSPQ</sequence>
<dbReference type="STRING" id="1121927.GOHSU_30_00360"/>
<dbReference type="Proteomes" id="UP000053405">
    <property type="component" value="Unassembled WGS sequence"/>
</dbReference>
<evidence type="ECO:0000259" key="1">
    <source>
        <dbReference type="Pfam" id="PF12680"/>
    </source>
</evidence>
<reference evidence="2 3" key="1">
    <citation type="submission" date="2012-12" db="EMBL/GenBank/DDBJ databases">
        <title>Whole genome shotgun sequence of Gordonia hirsuta NBRC 16056.</title>
        <authorList>
            <person name="Isaki-Nakamura S."/>
            <person name="Hosoyama A."/>
            <person name="Tsuchikane K."/>
            <person name="Katsumata H."/>
            <person name="Baba S."/>
            <person name="Yamazaki S."/>
            <person name="Fujita N."/>
        </authorList>
    </citation>
    <scope>NUCLEOTIDE SEQUENCE [LARGE SCALE GENOMIC DNA]</scope>
    <source>
        <strain evidence="2 3">NBRC 16056</strain>
    </source>
</reference>
<keyword evidence="3" id="KW-1185">Reference proteome</keyword>
<dbReference type="Gene3D" id="3.10.450.50">
    <property type="match status" value="1"/>
</dbReference>
<organism evidence="2 3">
    <name type="scientific">Gordonia hirsuta DSM 44140 = NBRC 16056</name>
    <dbReference type="NCBI Taxonomy" id="1121927"/>
    <lineage>
        <taxon>Bacteria</taxon>
        <taxon>Bacillati</taxon>
        <taxon>Actinomycetota</taxon>
        <taxon>Actinomycetes</taxon>
        <taxon>Mycobacteriales</taxon>
        <taxon>Gordoniaceae</taxon>
        <taxon>Gordonia</taxon>
    </lineage>
</organism>
<dbReference type="InterPro" id="IPR032710">
    <property type="entry name" value="NTF2-like_dom_sf"/>
</dbReference>
<protein>
    <recommendedName>
        <fullName evidence="1">SnoaL-like domain-containing protein</fullName>
    </recommendedName>
</protein>
<gene>
    <name evidence="2" type="ORF">GOHSU_30_00360</name>
</gene>
<dbReference type="SUPFAM" id="SSF54427">
    <property type="entry name" value="NTF2-like"/>
    <property type="match status" value="1"/>
</dbReference>
<evidence type="ECO:0000313" key="3">
    <source>
        <dbReference type="Proteomes" id="UP000053405"/>
    </source>
</evidence>
<accession>L7LDH5</accession>
<dbReference type="InterPro" id="IPR037401">
    <property type="entry name" value="SnoaL-like"/>
</dbReference>
<comment type="caution">
    <text evidence="2">The sequence shown here is derived from an EMBL/GenBank/DDBJ whole genome shotgun (WGS) entry which is preliminary data.</text>
</comment>
<dbReference type="Pfam" id="PF12680">
    <property type="entry name" value="SnoaL_2"/>
    <property type="match status" value="1"/>
</dbReference>
<dbReference type="EMBL" id="BANT01000030">
    <property type="protein sequence ID" value="GAC58112.1"/>
    <property type="molecule type" value="Genomic_DNA"/>
</dbReference>